<sequence length="84" mass="8966">MADQANGNGGGRAPRSIKEAGQLIEHADYERLWNCYHAIKLLAGINNELASASSITHDDTAAVAIYARDELLAVLKASKLEGES</sequence>
<dbReference type="RefSeq" id="WP_130550423.1">
    <property type="nucleotide sequence ID" value="NZ_SHMC01000002.1"/>
</dbReference>
<organism evidence="1 2">
    <name type="scientific">Pseudoxanthomonas winnipegensis</name>
    <dbReference type="NCBI Taxonomy" id="2480810"/>
    <lineage>
        <taxon>Bacteria</taxon>
        <taxon>Pseudomonadati</taxon>
        <taxon>Pseudomonadota</taxon>
        <taxon>Gammaproteobacteria</taxon>
        <taxon>Lysobacterales</taxon>
        <taxon>Lysobacteraceae</taxon>
        <taxon>Pseudoxanthomonas</taxon>
    </lineage>
</organism>
<dbReference type="AlphaFoldDB" id="A0A4Q8LCE6"/>
<evidence type="ECO:0000313" key="1">
    <source>
        <dbReference type="EMBL" id="TAA26548.1"/>
    </source>
</evidence>
<gene>
    <name evidence="1" type="ORF">EA660_04765</name>
</gene>
<reference evidence="1 2" key="1">
    <citation type="submission" date="2019-02" db="EMBL/GenBank/DDBJ databases">
        <title>WGS of Pseudoxanthomonas species novum from clinical isolates.</title>
        <authorList>
            <person name="Bernier A.-M."/>
            <person name="Bernard K."/>
            <person name="Vachon A."/>
        </authorList>
    </citation>
    <scope>NUCLEOTIDE SEQUENCE [LARGE SCALE GENOMIC DNA]</scope>
    <source>
        <strain evidence="1 2">NML171200</strain>
    </source>
</reference>
<dbReference type="EMBL" id="SHMC01000002">
    <property type="protein sequence ID" value="TAA26548.1"/>
    <property type="molecule type" value="Genomic_DNA"/>
</dbReference>
<evidence type="ECO:0000313" key="2">
    <source>
        <dbReference type="Proteomes" id="UP000292627"/>
    </source>
</evidence>
<proteinExistence type="predicted"/>
<name>A0A4Q8LCE6_9GAMM</name>
<comment type="caution">
    <text evidence="1">The sequence shown here is derived from an EMBL/GenBank/DDBJ whole genome shotgun (WGS) entry which is preliminary data.</text>
</comment>
<dbReference type="Proteomes" id="UP000292627">
    <property type="component" value="Unassembled WGS sequence"/>
</dbReference>
<accession>A0A4Q8LCE6</accession>
<dbReference type="OrthoDB" id="5998672at2"/>
<protein>
    <submittedName>
        <fullName evidence="1">Uncharacterized protein</fullName>
    </submittedName>
</protein>